<dbReference type="Pfam" id="PF15976">
    <property type="entry name" value="CooC_C"/>
    <property type="match status" value="1"/>
</dbReference>
<protein>
    <submittedName>
        <fullName evidence="6">Usher protein</fullName>
    </submittedName>
</protein>
<reference evidence="6 7" key="1">
    <citation type="submission" date="2015-05" db="EMBL/GenBank/DDBJ databases">
        <title>Genome sequencing and analysis of members of genus Stenotrophomonas.</title>
        <authorList>
            <person name="Patil P.P."/>
            <person name="Midha S."/>
            <person name="Patil P.B."/>
        </authorList>
    </citation>
    <scope>NUCLEOTIDE SEQUENCE [LARGE SCALE GENOMIC DNA]</scope>
    <source>
        <strain evidence="6 7">DSM 21508</strain>
    </source>
</reference>
<comment type="caution">
    <text evidence="6">The sequence shown here is derived from an EMBL/GenBank/DDBJ whole genome shotgun (WGS) entry which is preliminary data.</text>
</comment>
<gene>
    <name evidence="6" type="ORF">ABB28_16755</name>
</gene>
<evidence type="ECO:0000259" key="3">
    <source>
        <dbReference type="Pfam" id="PF15976"/>
    </source>
</evidence>
<dbReference type="InterPro" id="IPR035224">
    <property type="entry name" value="Usher_TcfC"/>
</dbReference>
<dbReference type="InterPro" id="IPR031917">
    <property type="entry name" value="Pilus_assem_C"/>
</dbReference>
<feature type="domain" description="Pilus assembly protein C-terminal" evidence="3">
    <location>
        <begin position="774"/>
        <end position="865"/>
    </location>
</feature>
<evidence type="ECO:0000313" key="6">
    <source>
        <dbReference type="EMBL" id="KRG67199.1"/>
    </source>
</evidence>
<dbReference type="AlphaFoldDB" id="A0A0R0CC50"/>
<evidence type="ECO:0000256" key="1">
    <source>
        <dbReference type="ARBA" id="ARBA00022729"/>
    </source>
</evidence>
<evidence type="ECO:0000256" key="2">
    <source>
        <dbReference type="SAM" id="SignalP"/>
    </source>
</evidence>
<sequence length="905" mass="97975">MNVTAPALAQLAVSLALASASPPGIAGSVPPGFEDLVEGQTEYLDIRLFDRSAGLTPVHVTLAHVQLQAPQAVMAALGLPEAAQRALLPALSQPLPRNSHLACRNPGQGRGCGYLDPPVERDAVVALYDESEGAVHLFLARDWISDEVAPSRFHRASEQAERAFLHQQMINLSGGRGYQTLSAQGDGVLGIYARGHLSTTWSFNHQRYHGRTVHALQFDNAFYRHDLGQQHYLQVGRMDRRNLSSPVGGTFSFSMLPLDRFQGARLGTTQAYVDADAAAASAPLTVLLARDARVDAFDGDRLLQTFYLPGGINTLDTRAFPFGMYTVTLRIHEDGFLVRSEEAPFEKGADWTDRTVQWFVQGGRRDERQPGRLADDAASMAGLRLPMGRTAALTMGALDLAGVGYVEMRLDLRRPFATHDVRGAFTALRGGDGSRGQQQQVSYRRRASWNLHRQRIRGTSCHAVDEVPDGLDCADSLTASVALPAAGGSAYLAYTRRQAWHVGRTLASNVDDLAEGAPFPFPALLPPDRQSRRDATWQASYSRAHRWKAFSVTSRLGAWRQRSDVAALGRRDRGVYLSLSLARLQRGAGVRLQRRYGLDLRQPDRQRPDIHYSAGQGLRQEHDGEYREMTAELRASNASRYSGLLSAKVQNRAGHSGFSFSHNQRPGRSEPAYAATHSSGLALGAQGLYWGGTYGAQAGVAAQVGADDDQDLSGLAAEVSVGGLRAQRLRVGERRLLPLSAYQSYQAEVQDASALDGAASVRVKGAEGMRSVFLAPGRILPMTIPIEVTYTFIGNAQDLHGGPVAGARILNAAVPGTSASGGFAIEFAQRETALYLLQGAQLLRCPLHVRERRSVLLLVGAVTCTPLAVAQLPPGIGQQPRVIRLLREQALIADTAQPPPSADGR</sequence>
<dbReference type="Pfam" id="PF17271">
    <property type="entry name" value="Usher_TcfC"/>
    <property type="match status" value="1"/>
</dbReference>
<feature type="signal peptide" evidence="2">
    <location>
        <begin position="1"/>
        <end position="26"/>
    </location>
</feature>
<dbReference type="InterPro" id="IPR032636">
    <property type="entry name" value="Pilus_assem_E-set-like_dom"/>
</dbReference>
<dbReference type="Proteomes" id="UP000051386">
    <property type="component" value="Unassembled WGS sequence"/>
</dbReference>
<keyword evidence="1 2" id="KW-0732">Signal</keyword>
<accession>A0A0R0CC50</accession>
<evidence type="ECO:0000259" key="4">
    <source>
        <dbReference type="Pfam" id="PF16967"/>
    </source>
</evidence>
<dbReference type="Pfam" id="PF16967">
    <property type="entry name" value="TcfC"/>
    <property type="match status" value="1"/>
</dbReference>
<feature type="domain" description="TcfC Usher-like barrel" evidence="5">
    <location>
        <begin position="356"/>
        <end position="764"/>
    </location>
</feature>
<dbReference type="EMBL" id="LDJK01000099">
    <property type="protein sequence ID" value="KRG67199.1"/>
    <property type="molecule type" value="Genomic_DNA"/>
</dbReference>
<keyword evidence="7" id="KW-1185">Reference proteome</keyword>
<feature type="domain" description="Pilus assembly protein E-set like" evidence="4">
    <location>
        <begin position="282"/>
        <end position="347"/>
    </location>
</feature>
<name>A0A0R0CC50_9GAMM</name>
<dbReference type="PATRIC" id="fig|517011.3.peg.3603"/>
<evidence type="ECO:0000313" key="7">
    <source>
        <dbReference type="Proteomes" id="UP000051386"/>
    </source>
</evidence>
<evidence type="ECO:0000259" key="5">
    <source>
        <dbReference type="Pfam" id="PF17271"/>
    </source>
</evidence>
<proteinExistence type="predicted"/>
<dbReference type="RefSeq" id="WP_057687498.1">
    <property type="nucleotide sequence ID" value="NZ_LDJK01000099.1"/>
</dbReference>
<organism evidence="6 7">
    <name type="scientific">Stenotrophomonas chelatiphaga</name>
    <dbReference type="NCBI Taxonomy" id="517011"/>
    <lineage>
        <taxon>Bacteria</taxon>
        <taxon>Pseudomonadati</taxon>
        <taxon>Pseudomonadota</taxon>
        <taxon>Gammaproteobacteria</taxon>
        <taxon>Lysobacterales</taxon>
        <taxon>Lysobacteraceae</taxon>
        <taxon>Stenotrophomonas</taxon>
    </lineage>
</organism>
<feature type="chain" id="PRO_5006393860" evidence="2">
    <location>
        <begin position="27"/>
        <end position="905"/>
    </location>
</feature>